<dbReference type="Proteomes" id="UP000327532">
    <property type="component" value="Segment"/>
</dbReference>
<proteinExistence type="predicted"/>
<dbReference type="KEGG" id="vg:65122316"/>
<organism evidence="1 2">
    <name type="scientific">Mycobacterium phage Jeeves</name>
    <dbReference type="NCBI Taxonomy" id="2652402"/>
    <lineage>
        <taxon>Viruses</taxon>
        <taxon>Duplodnaviria</taxon>
        <taxon>Heunggongvirae</taxon>
        <taxon>Uroviricota</taxon>
        <taxon>Caudoviricetes</taxon>
        <taxon>Luchadorvirus</taxon>
        <taxon>Luchadorvirus jeeves</taxon>
        <taxon>Lucadorvirus jeeves</taxon>
    </lineage>
</organism>
<reference evidence="1 2" key="1">
    <citation type="submission" date="2019-08" db="EMBL/GenBank/DDBJ databases">
        <authorList>
            <person name="Pratt D."/>
            <person name="Casey M."/>
            <person name="Delaney K."/>
            <person name="Garza G."/>
            <person name="Hunt M."/>
            <person name="Riley S."/>
            <person name="Reid J."/>
            <person name="Ettinger A.-S.H."/>
            <person name="Ettinger W.F."/>
            <person name="Fay M."/>
            <person name="Mckenzie S.K."/>
            <person name="Anders K.R."/>
            <person name="Garlena R.A."/>
            <person name="Russell D.A."/>
            <person name="Pope W.H."/>
            <person name="Jacobs-Sera D."/>
            <person name="Hatfull G.F."/>
        </authorList>
    </citation>
    <scope>NUCLEOTIDE SEQUENCE [LARGE SCALE GENOMIC DNA]</scope>
</reference>
<gene>
    <name evidence="1" type="primary">61</name>
    <name evidence="1" type="ORF">SEA_JEEVES_61</name>
</gene>
<protein>
    <submittedName>
        <fullName evidence="1">Uncharacterized protein</fullName>
    </submittedName>
</protein>
<evidence type="ECO:0000313" key="1">
    <source>
        <dbReference type="EMBL" id="QFG04536.1"/>
    </source>
</evidence>
<sequence>MSSRECVHIANYAPADGGREPNRYIPSVTVDLRLFYPPTEGSLVAAQQALTETYLDALDEIRRRINEGTHV</sequence>
<name>A0A5J6T2E6_9CAUD</name>
<dbReference type="RefSeq" id="YP_010104371.1">
    <property type="nucleotide sequence ID" value="NC_055817.1"/>
</dbReference>
<dbReference type="EMBL" id="MN310541">
    <property type="protein sequence ID" value="QFG04536.1"/>
    <property type="molecule type" value="Genomic_DNA"/>
</dbReference>
<dbReference type="GeneID" id="65122316"/>
<accession>A0A5J6T2E6</accession>
<evidence type="ECO:0000313" key="2">
    <source>
        <dbReference type="Proteomes" id="UP000327532"/>
    </source>
</evidence>
<keyword evidence="2" id="KW-1185">Reference proteome</keyword>